<comment type="caution">
    <text evidence="3">The sequence shown here is derived from an EMBL/GenBank/DDBJ whole genome shotgun (WGS) entry which is preliminary data.</text>
</comment>
<protein>
    <recommendedName>
        <fullName evidence="5">DUF4446 domain-containing protein</fullName>
    </recommendedName>
</protein>
<keyword evidence="1" id="KW-0175">Coiled coil</keyword>
<dbReference type="STRING" id="29367.CLPUN_48820"/>
<evidence type="ECO:0000313" key="4">
    <source>
        <dbReference type="Proteomes" id="UP000190890"/>
    </source>
</evidence>
<evidence type="ECO:0000256" key="2">
    <source>
        <dbReference type="SAM" id="Phobius"/>
    </source>
</evidence>
<dbReference type="Pfam" id="PF14584">
    <property type="entry name" value="DUF4446"/>
    <property type="match status" value="1"/>
</dbReference>
<keyword evidence="4" id="KW-1185">Reference proteome</keyword>
<accession>A0A1S8T2H4</accession>
<name>A0A1S8T2H4_9CLOT</name>
<reference evidence="3 4" key="1">
    <citation type="submission" date="2016-05" db="EMBL/GenBank/DDBJ databases">
        <title>Microbial solvent formation.</title>
        <authorList>
            <person name="Poehlein A."/>
            <person name="Montoya Solano J.D."/>
            <person name="Flitsch S."/>
            <person name="Krabben P."/>
            <person name="Duerre P."/>
            <person name="Daniel R."/>
        </authorList>
    </citation>
    <scope>NUCLEOTIDE SEQUENCE [LARGE SCALE GENOMIC DNA]</scope>
    <source>
        <strain evidence="3 4">DSM 2619</strain>
    </source>
</reference>
<dbReference type="InterPro" id="IPR027981">
    <property type="entry name" value="DUF4446"/>
</dbReference>
<proteinExistence type="predicted"/>
<keyword evidence="2" id="KW-0812">Transmembrane</keyword>
<gene>
    <name evidence="3" type="ORF">CLPUN_48820</name>
</gene>
<evidence type="ECO:0008006" key="5">
    <source>
        <dbReference type="Google" id="ProtNLM"/>
    </source>
</evidence>
<evidence type="ECO:0000256" key="1">
    <source>
        <dbReference type="SAM" id="Coils"/>
    </source>
</evidence>
<sequence length="175" mass="19946">MKGMARNLDILINTINELIPYLIIGMAIIIILLFIMVIVLFKAVGKVETRYRRLMKGTSNNNLEEILLERLSSIEQAKEVSEKALKECERLEIKMKDCVQKVAIMRYKAFENVGSDLSFSIAMLDDKNDGIILTGIYGRQESTTYAKPIDKGISRYDLSEEELYVLNEASNKESK</sequence>
<dbReference type="EMBL" id="LZZM01000227">
    <property type="protein sequence ID" value="OOM71814.1"/>
    <property type="molecule type" value="Genomic_DNA"/>
</dbReference>
<dbReference type="AlphaFoldDB" id="A0A1S8T2H4"/>
<keyword evidence="2" id="KW-0472">Membrane</keyword>
<feature type="coiled-coil region" evidence="1">
    <location>
        <begin position="71"/>
        <end position="101"/>
    </location>
</feature>
<dbReference type="Proteomes" id="UP000190890">
    <property type="component" value="Unassembled WGS sequence"/>
</dbReference>
<organism evidence="3 4">
    <name type="scientific">Clostridium puniceum</name>
    <dbReference type="NCBI Taxonomy" id="29367"/>
    <lineage>
        <taxon>Bacteria</taxon>
        <taxon>Bacillati</taxon>
        <taxon>Bacillota</taxon>
        <taxon>Clostridia</taxon>
        <taxon>Eubacteriales</taxon>
        <taxon>Clostridiaceae</taxon>
        <taxon>Clostridium</taxon>
    </lineage>
</organism>
<keyword evidence="2" id="KW-1133">Transmembrane helix</keyword>
<evidence type="ECO:0000313" key="3">
    <source>
        <dbReference type="EMBL" id="OOM71814.1"/>
    </source>
</evidence>
<feature type="transmembrane region" description="Helical" evidence="2">
    <location>
        <begin position="20"/>
        <end position="45"/>
    </location>
</feature>